<dbReference type="GO" id="GO:0046872">
    <property type="term" value="F:metal ion binding"/>
    <property type="evidence" value="ECO:0007669"/>
    <property type="project" value="UniProtKB-KW"/>
</dbReference>
<dbReference type="PROSITE" id="PS00197">
    <property type="entry name" value="2FE2S_FER_1"/>
    <property type="match status" value="1"/>
</dbReference>
<evidence type="ECO:0000259" key="7">
    <source>
        <dbReference type="PROSITE" id="PS51085"/>
    </source>
</evidence>
<reference evidence="8 9" key="1">
    <citation type="submission" date="2015-12" db="EMBL/GenBank/DDBJ databases">
        <title>Diversity of Burkholderia near neighbor genomes.</title>
        <authorList>
            <person name="Sahl J."/>
            <person name="Wagner D."/>
            <person name="Keim P."/>
        </authorList>
    </citation>
    <scope>NUCLEOTIDE SEQUENCE [LARGE SCALE GENOMIC DNA]</scope>
    <source>
        <strain evidence="8 9">MSMB0783</strain>
    </source>
</reference>
<dbReference type="Pfam" id="PF01799">
    <property type="entry name" value="Fer2_2"/>
    <property type="match status" value="1"/>
</dbReference>
<feature type="region of interest" description="Disordered" evidence="6">
    <location>
        <begin position="1"/>
        <end position="42"/>
    </location>
</feature>
<dbReference type="InterPro" id="IPR052914">
    <property type="entry name" value="Aldehyde_Oxdr_Iron-Sulfur"/>
</dbReference>
<dbReference type="InterPro" id="IPR002888">
    <property type="entry name" value="2Fe-2S-bd"/>
</dbReference>
<dbReference type="PROSITE" id="PS51318">
    <property type="entry name" value="TAT"/>
    <property type="match status" value="1"/>
</dbReference>
<dbReference type="InterPro" id="IPR012675">
    <property type="entry name" value="Beta-grasp_dom_sf"/>
</dbReference>
<evidence type="ECO:0000256" key="3">
    <source>
        <dbReference type="ARBA" id="ARBA00023002"/>
    </source>
</evidence>
<organism evidence="8 9">
    <name type="scientific">Burkholderia ubonensis</name>
    <dbReference type="NCBI Taxonomy" id="101571"/>
    <lineage>
        <taxon>Bacteria</taxon>
        <taxon>Pseudomonadati</taxon>
        <taxon>Pseudomonadota</taxon>
        <taxon>Betaproteobacteria</taxon>
        <taxon>Burkholderiales</taxon>
        <taxon>Burkholderiaceae</taxon>
        <taxon>Burkholderia</taxon>
        <taxon>Burkholderia cepacia complex</taxon>
    </lineage>
</organism>
<keyword evidence="2" id="KW-0479">Metal-binding</keyword>
<dbReference type="InterPro" id="IPR036010">
    <property type="entry name" value="2Fe-2S_ferredoxin-like_sf"/>
</dbReference>
<dbReference type="CDD" id="cd00207">
    <property type="entry name" value="fer2"/>
    <property type="match status" value="1"/>
</dbReference>
<name>A0A1B4LF23_9BURK</name>
<evidence type="ECO:0000256" key="5">
    <source>
        <dbReference type="ARBA" id="ARBA00023014"/>
    </source>
</evidence>
<keyword evidence="3" id="KW-0560">Oxidoreductase</keyword>
<dbReference type="Proteomes" id="UP000243680">
    <property type="component" value="Chromosome 1"/>
</dbReference>
<dbReference type="RefSeq" id="WP_069239242.1">
    <property type="nucleotide sequence ID" value="NZ_CP013420.1"/>
</dbReference>
<dbReference type="FunFam" id="3.10.20.30:FF:000020">
    <property type="entry name" value="Xanthine dehydrogenase iron-sulfur subunit"/>
    <property type="match status" value="1"/>
</dbReference>
<dbReference type="EMBL" id="CP013420">
    <property type="protein sequence ID" value="AOJ75780.1"/>
    <property type="molecule type" value="Genomic_DNA"/>
</dbReference>
<dbReference type="InterPro" id="IPR036884">
    <property type="entry name" value="2Fe-2S-bd_dom_sf"/>
</dbReference>
<evidence type="ECO:0000313" key="8">
    <source>
        <dbReference type="EMBL" id="AOJ75780.1"/>
    </source>
</evidence>
<dbReference type="SUPFAM" id="SSF47741">
    <property type="entry name" value="CO dehydrogenase ISP C-domain like"/>
    <property type="match status" value="1"/>
</dbReference>
<dbReference type="GO" id="GO:0016903">
    <property type="term" value="F:oxidoreductase activity, acting on the aldehyde or oxo group of donors"/>
    <property type="evidence" value="ECO:0007669"/>
    <property type="project" value="TreeGrafter"/>
</dbReference>
<evidence type="ECO:0000256" key="2">
    <source>
        <dbReference type="ARBA" id="ARBA00022723"/>
    </source>
</evidence>
<dbReference type="InterPro" id="IPR006311">
    <property type="entry name" value="TAT_signal"/>
</dbReference>
<accession>A0A1B4LF23</accession>
<feature type="region of interest" description="Disordered" evidence="6">
    <location>
        <begin position="55"/>
        <end position="74"/>
    </location>
</feature>
<dbReference type="Gene3D" id="3.10.20.30">
    <property type="match status" value="1"/>
</dbReference>
<dbReference type="SUPFAM" id="SSF54292">
    <property type="entry name" value="2Fe-2S ferredoxin-like"/>
    <property type="match status" value="1"/>
</dbReference>
<keyword evidence="1" id="KW-0001">2Fe-2S</keyword>
<feature type="domain" description="2Fe-2S ferredoxin-type" evidence="7">
    <location>
        <begin position="80"/>
        <end position="156"/>
    </location>
</feature>
<keyword evidence="5" id="KW-0411">Iron-sulfur</keyword>
<keyword evidence="4" id="KW-0408">Iron</keyword>
<evidence type="ECO:0000256" key="6">
    <source>
        <dbReference type="SAM" id="MobiDB-lite"/>
    </source>
</evidence>
<dbReference type="PANTHER" id="PTHR45331">
    <property type="entry name" value="OXIDOREDUCTASE, IRON-SULPHUR BINDING SUBUNIT-RELATED-RELATED"/>
    <property type="match status" value="1"/>
</dbReference>
<dbReference type="PANTHER" id="PTHR45331:SF2">
    <property type="entry name" value="OXIDOREDUCTASE WITH IRON-SULFUR SUBUNIT"/>
    <property type="match status" value="1"/>
</dbReference>
<dbReference type="GO" id="GO:0051537">
    <property type="term" value="F:2 iron, 2 sulfur cluster binding"/>
    <property type="evidence" value="ECO:0007669"/>
    <property type="project" value="UniProtKB-KW"/>
</dbReference>
<gene>
    <name evidence="8" type="ORF">WJ35_12375</name>
</gene>
<dbReference type="InterPro" id="IPR006058">
    <property type="entry name" value="2Fe2S_fd_BS"/>
</dbReference>
<dbReference type="InterPro" id="IPR001041">
    <property type="entry name" value="2Fe-2S_ferredoxin-type"/>
</dbReference>
<protein>
    <submittedName>
        <fullName evidence="8">(2Fe-2S)-binding protein</fullName>
    </submittedName>
</protein>
<evidence type="ECO:0000256" key="4">
    <source>
        <dbReference type="ARBA" id="ARBA00023004"/>
    </source>
</evidence>
<evidence type="ECO:0000313" key="9">
    <source>
        <dbReference type="Proteomes" id="UP000243680"/>
    </source>
</evidence>
<sequence>MSTDRSDSSSAEPGRAASRAPLGEGRPAPSQPADTPSSAARRRFLQSAAAAATVGAAPHVHAQGEAAAAPPAHRDAVPARPVHLDINGRAYTLQLEPRVTLLDALREYAGLTGTKKGCDRGQCGACTVLVDGRRINACLTLAVMHEGQRITTVKGLARDGVPSAVQRAFVAHDAFQCGYCTPGQVCAATALLDEFAAGAASAVTADVRHRPVQLTDAEIRERMSGNLCRCGAYSNIVAAVRAAHAASA</sequence>
<dbReference type="PROSITE" id="PS51085">
    <property type="entry name" value="2FE2S_FER_2"/>
    <property type="match status" value="1"/>
</dbReference>
<dbReference type="AlphaFoldDB" id="A0A1B4LF23"/>
<feature type="compositionally biased region" description="Low complexity" evidence="6">
    <location>
        <begin position="55"/>
        <end position="71"/>
    </location>
</feature>
<dbReference type="Gene3D" id="1.10.150.120">
    <property type="entry name" value="[2Fe-2S]-binding domain"/>
    <property type="match status" value="1"/>
</dbReference>
<dbReference type="Pfam" id="PF00111">
    <property type="entry name" value="Fer2"/>
    <property type="match status" value="1"/>
</dbReference>
<evidence type="ECO:0000256" key="1">
    <source>
        <dbReference type="ARBA" id="ARBA00022714"/>
    </source>
</evidence>
<proteinExistence type="predicted"/>